<sequence length="118" mass="13684">MLALPIALPAILAGQIDIETVKIKCEIDNALPVKFRSSLKELTLDVWGTFQFDKTNRFIKFSLSTERISKASFQVTFDNETFSHAKYTVEHQVVSAWLDMAIKRRISWGRELAQYFRR</sequence>
<dbReference type="Proteomes" id="UP000199239">
    <property type="component" value="Unassembled WGS sequence"/>
</dbReference>
<evidence type="ECO:0000313" key="1">
    <source>
        <dbReference type="EMBL" id="SFS41329.1"/>
    </source>
</evidence>
<name>A0A1I6PMB4_9RHOB</name>
<dbReference type="EMBL" id="FPAJ01000001">
    <property type="protein sequence ID" value="SFS41329.1"/>
    <property type="molecule type" value="Genomic_DNA"/>
</dbReference>
<dbReference type="AlphaFoldDB" id="A0A1I6PMB4"/>
<proteinExistence type="predicted"/>
<protein>
    <submittedName>
        <fullName evidence="1">Uncharacterized protein</fullName>
    </submittedName>
</protein>
<keyword evidence="2" id="KW-1185">Reference proteome</keyword>
<reference evidence="2" key="1">
    <citation type="submission" date="2016-10" db="EMBL/GenBank/DDBJ databases">
        <authorList>
            <person name="Varghese N."/>
            <person name="Submissions S."/>
        </authorList>
    </citation>
    <scope>NUCLEOTIDE SEQUENCE [LARGE SCALE GENOMIC DNA]</scope>
    <source>
        <strain evidence="2">DSM 23422</strain>
    </source>
</reference>
<evidence type="ECO:0000313" key="2">
    <source>
        <dbReference type="Proteomes" id="UP000199239"/>
    </source>
</evidence>
<gene>
    <name evidence="1" type="ORF">SAMN04488040_0241</name>
</gene>
<accession>A0A1I6PMB4</accession>
<dbReference type="RefSeq" id="WP_093914534.1">
    <property type="nucleotide sequence ID" value="NZ_FPAJ01000001.1"/>
</dbReference>
<organism evidence="1 2">
    <name type="scientific">Sulfitobacter marinus</name>
    <dbReference type="NCBI Taxonomy" id="394264"/>
    <lineage>
        <taxon>Bacteria</taxon>
        <taxon>Pseudomonadati</taxon>
        <taxon>Pseudomonadota</taxon>
        <taxon>Alphaproteobacteria</taxon>
        <taxon>Rhodobacterales</taxon>
        <taxon>Roseobacteraceae</taxon>
        <taxon>Sulfitobacter</taxon>
    </lineage>
</organism>